<dbReference type="PRINTS" id="PR01590">
    <property type="entry name" value="HTHFIS"/>
</dbReference>
<proteinExistence type="predicted"/>
<sequence length="607" mass="67722">MNSLSMKAFASVVRGSASEKKYELDANQPIRIGRGNGCQIHLSDPLSSRTHAIISYEDNQWIVSDADSRNGTLVNTKKISQYRLSSGDRIQIGSSELLFEIPPQDDSDTSEQTLLLEAQISREGSALPSLSQGFQLNRNQDILDLYQLSICLIRCSSPSEVAATGLEILRLRTQSTAVGFLWVDDQGGLKPQLILPPDLSHRIRLNPKLTERVSRDQKAVWIKDRISSSAKGSGFADAICVPLLNEDQVMGAIHLYREEGKFDQAHFDFAISASNMLSVALQSSRAQASLTADHQRLVQRSGDFSELLGNSSGMQRLKDRVARVARASGCALVRGESGVGKELVSRAVHRLSLRKDRPLLCVNCAAIPEDLMESQLFGHRKGAFTGADSDHAGWFQQAHTGTLFLDEVGELTLEGQAKLLRILEGHPFMPVGDTKEVTVDVRVIAATNRDLREYVRDKKFREDLYYRLSVFELQVPPLREREADIEMLIDHFLGHFTAQHGRPSLKLSAAARKMMLSYNWPGNVRQLRNAIDSAVVLAASSEIEPCDLSLRDVSSDQFDSLRIDIWEERLIKEALQRTENNIVDAAKLLGISRATLYRKLEQYNIER</sequence>
<keyword evidence="3" id="KW-0805">Transcription regulation</keyword>
<dbReference type="FunFam" id="3.40.50.300:FF:000006">
    <property type="entry name" value="DNA-binding transcriptional regulator NtrC"/>
    <property type="match status" value="1"/>
</dbReference>
<keyword evidence="1" id="KW-0547">Nucleotide-binding</keyword>
<dbReference type="Gene3D" id="1.10.10.60">
    <property type="entry name" value="Homeodomain-like"/>
    <property type="match status" value="1"/>
</dbReference>
<keyword evidence="2" id="KW-0067">ATP-binding</keyword>
<dbReference type="InterPro" id="IPR025944">
    <property type="entry name" value="Sigma_54_int_dom_CS"/>
</dbReference>
<dbReference type="AlphaFoldDB" id="A0A518G6N1"/>
<dbReference type="Gene3D" id="1.10.8.60">
    <property type="match status" value="1"/>
</dbReference>
<dbReference type="GO" id="GO:0005524">
    <property type="term" value="F:ATP binding"/>
    <property type="evidence" value="ECO:0007669"/>
    <property type="project" value="UniProtKB-KW"/>
</dbReference>
<keyword evidence="4" id="KW-0238">DNA-binding</keyword>
<dbReference type="SUPFAM" id="SSF55781">
    <property type="entry name" value="GAF domain-like"/>
    <property type="match status" value="1"/>
</dbReference>
<dbReference type="Gene3D" id="2.60.200.20">
    <property type="match status" value="1"/>
</dbReference>
<dbReference type="KEGG" id="ahel:Q31a_25540"/>
<dbReference type="Pfam" id="PF00498">
    <property type="entry name" value="FHA"/>
    <property type="match status" value="1"/>
</dbReference>
<dbReference type="PROSITE" id="PS50006">
    <property type="entry name" value="FHA_DOMAIN"/>
    <property type="match status" value="1"/>
</dbReference>
<dbReference type="Proteomes" id="UP000318017">
    <property type="component" value="Chromosome"/>
</dbReference>
<dbReference type="Pfam" id="PF13185">
    <property type="entry name" value="GAF_2"/>
    <property type="match status" value="1"/>
</dbReference>
<keyword evidence="5" id="KW-0804">Transcription</keyword>
<dbReference type="Gene3D" id="3.30.450.40">
    <property type="match status" value="1"/>
</dbReference>
<dbReference type="SUPFAM" id="SSF49879">
    <property type="entry name" value="SMAD/FHA domain"/>
    <property type="match status" value="1"/>
</dbReference>
<dbReference type="InterPro" id="IPR008984">
    <property type="entry name" value="SMAD_FHA_dom_sf"/>
</dbReference>
<dbReference type="InterPro" id="IPR027417">
    <property type="entry name" value="P-loop_NTPase"/>
</dbReference>
<dbReference type="PROSITE" id="PS00676">
    <property type="entry name" value="SIGMA54_INTERACT_2"/>
    <property type="match status" value="1"/>
</dbReference>
<evidence type="ECO:0000256" key="2">
    <source>
        <dbReference type="ARBA" id="ARBA00022840"/>
    </source>
</evidence>
<dbReference type="SMART" id="SM00240">
    <property type="entry name" value="FHA"/>
    <property type="match status" value="1"/>
</dbReference>
<dbReference type="GO" id="GO:0043565">
    <property type="term" value="F:sequence-specific DNA binding"/>
    <property type="evidence" value="ECO:0007669"/>
    <property type="project" value="InterPro"/>
</dbReference>
<name>A0A518G6N1_9BACT</name>
<dbReference type="InterPro" id="IPR002197">
    <property type="entry name" value="HTH_Fis"/>
</dbReference>
<dbReference type="PANTHER" id="PTHR32071">
    <property type="entry name" value="TRANSCRIPTIONAL REGULATORY PROTEIN"/>
    <property type="match status" value="1"/>
</dbReference>
<dbReference type="SUPFAM" id="SSF46689">
    <property type="entry name" value="Homeodomain-like"/>
    <property type="match status" value="1"/>
</dbReference>
<evidence type="ECO:0000313" key="8">
    <source>
        <dbReference type="EMBL" id="QDV24239.1"/>
    </source>
</evidence>
<feature type="domain" description="FHA" evidence="6">
    <location>
        <begin position="30"/>
        <end position="79"/>
    </location>
</feature>
<dbReference type="SUPFAM" id="SSF52540">
    <property type="entry name" value="P-loop containing nucleoside triphosphate hydrolases"/>
    <property type="match status" value="1"/>
</dbReference>
<reference evidence="8 9" key="1">
    <citation type="submission" date="2019-02" db="EMBL/GenBank/DDBJ databases">
        <title>Deep-cultivation of Planctomycetes and their phenomic and genomic characterization uncovers novel biology.</title>
        <authorList>
            <person name="Wiegand S."/>
            <person name="Jogler M."/>
            <person name="Boedeker C."/>
            <person name="Pinto D."/>
            <person name="Vollmers J."/>
            <person name="Rivas-Marin E."/>
            <person name="Kohn T."/>
            <person name="Peeters S.H."/>
            <person name="Heuer A."/>
            <person name="Rast P."/>
            <person name="Oberbeckmann S."/>
            <person name="Bunk B."/>
            <person name="Jeske O."/>
            <person name="Meyerdierks A."/>
            <person name="Storesund J.E."/>
            <person name="Kallscheuer N."/>
            <person name="Luecker S."/>
            <person name="Lage O.M."/>
            <person name="Pohl T."/>
            <person name="Merkel B.J."/>
            <person name="Hornburger P."/>
            <person name="Mueller R.-W."/>
            <person name="Bruemmer F."/>
            <person name="Labrenz M."/>
            <person name="Spormann A.M."/>
            <person name="Op den Camp H."/>
            <person name="Overmann J."/>
            <person name="Amann R."/>
            <person name="Jetten M.S.M."/>
            <person name="Mascher T."/>
            <person name="Medema M.H."/>
            <person name="Devos D.P."/>
            <person name="Kaster A.-K."/>
            <person name="Ovreas L."/>
            <person name="Rohde M."/>
            <person name="Galperin M.Y."/>
            <person name="Jogler C."/>
        </authorList>
    </citation>
    <scope>NUCLEOTIDE SEQUENCE [LARGE SCALE GENOMIC DNA]</scope>
    <source>
        <strain evidence="8 9">Q31a</strain>
    </source>
</reference>
<accession>A0A518G6N1</accession>
<evidence type="ECO:0000256" key="4">
    <source>
        <dbReference type="ARBA" id="ARBA00023125"/>
    </source>
</evidence>
<evidence type="ECO:0000259" key="7">
    <source>
        <dbReference type="PROSITE" id="PS50045"/>
    </source>
</evidence>
<evidence type="ECO:0000256" key="5">
    <source>
        <dbReference type="ARBA" id="ARBA00023163"/>
    </source>
</evidence>
<dbReference type="InterPro" id="IPR025943">
    <property type="entry name" value="Sigma_54_int_dom_ATP-bd_2"/>
</dbReference>
<evidence type="ECO:0000259" key="6">
    <source>
        <dbReference type="PROSITE" id="PS50006"/>
    </source>
</evidence>
<dbReference type="EMBL" id="CP036298">
    <property type="protein sequence ID" value="QDV24239.1"/>
    <property type="molecule type" value="Genomic_DNA"/>
</dbReference>
<dbReference type="Pfam" id="PF00158">
    <property type="entry name" value="Sigma54_activat"/>
    <property type="match status" value="1"/>
</dbReference>
<dbReference type="InterPro" id="IPR058031">
    <property type="entry name" value="AAA_lid_NorR"/>
</dbReference>
<dbReference type="InterPro" id="IPR029016">
    <property type="entry name" value="GAF-like_dom_sf"/>
</dbReference>
<keyword evidence="9" id="KW-1185">Reference proteome</keyword>
<dbReference type="InterPro" id="IPR003018">
    <property type="entry name" value="GAF"/>
</dbReference>
<feature type="domain" description="Sigma-54 factor interaction" evidence="7">
    <location>
        <begin position="307"/>
        <end position="536"/>
    </location>
</feature>
<evidence type="ECO:0000313" key="9">
    <source>
        <dbReference type="Proteomes" id="UP000318017"/>
    </source>
</evidence>
<gene>
    <name evidence="8" type="primary">vnfA_1</name>
    <name evidence="8" type="ORF">Q31a_25540</name>
</gene>
<evidence type="ECO:0000256" key="3">
    <source>
        <dbReference type="ARBA" id="ARBA00023015"/>
    </source>
</evidence>
<dbReference type="SMART" id="SM00382">
    <property type="entry name" value="AAA"/>
    <property type="match status" value="1"/>
</dbReference>
<dbReference type="PANTHER" id="PTHR32071:SF57">
    <property type="entry name" value="C4-DICARBOXYLATE TRANSPORT TRANSCRIPTIONAL REGULATORY PROTEIN DCTD"/>
    <property type="match status" value="1"/>
</dbReference>
<dbReference type="Pfam" id="PF25601">
    <property type="entry name" value="AAA_lid_14"/>
    <property type="match status" value="1"/>
</dbReference>
<dbReference type="InterPro" id="IPR000253">
    <property type="entry name" value="FHA_dom"/>
</dbReference>
<dbReference type="CDD" id="cd00009">
    <property type="entry name" value="AAA"/>
    <property type="match status" value="1"/>
</dbReference>
<dbReference type="Pfam" id="PF02954">
    <property type="entry name" value="HTH_8"/>
    <property type="match status" value="1"/>
</dbReference>
<evidence type="ECO:0000256" key="1">
    <source>
        <dbReference type="ARBA" id="ARBA00022741"/>
    </source>
</evidence>
<dbReference type="Gene3D" id="3.40.50.300">
    <property type="entry name" value="P-loop containing nucleotide triphosphate hydrolases"/>
    <property type="match status" value="1"/>
</dbReference>
<organism evidence="8 9">
    <name type="scientific">Aureliella helgolandensis</name>
    <dbReference type="NCBI Taxonomy" id="2527968"/>
    <lineage>
        <taxon>Bacteria</taxon>
        <taxon>Pseudomonadati</taxon>
        <taxon>Planctomycetota</taxon>
        <taxon>Planctomycetia</taxon>
        <taxon>Pirellulales</taxon>
        <taxon>Pirellulaceae</taxon>
        <taxon>Aureliella</taxon>
    </lineage>
</organism>
<dbReference type="CDD" id="cd00060">
    <property type="entry name" value="FHA"/>
    <property type="match status" value="1"/>
</dbReference>
<dbReference type="PROSITE" id="PS00688">
    <property type="entry name" value="SIGMA54_INTERACT_3"/>
    <property type="match status" value="1"/>
</dbReference>
<dbReference type="GO" id="GO:0006355">
    <property type="term" value="P:regulation of DNA-templated transcription"/>
    <property type="evidence" value="ECO:0007669"/>
    <property type="project" value="InterPro"/>
</dbReference>
<protein>
    <submittedName>
        <fullName evidence="8">Nitrogen fixation protein VnfA</fullName>
    </submittedName>
</protein>
<dbReference type="InterPro" id="IPR003593">
    <property type="entry name" value="AAA+_ATPase"/>
</dbReference>
<dbReference type="InterPro" id="IPR002078">
    <property type="entry name" value="Sigma_54_int"/>
</dbReference>
<dbReference type="InterPro" id="IPR009057">
    <property type="entry name" value="Homeodomain-like_sf"/>
</dbReference>
<dbReference type="PROSITE" id="PS50045">
    <property type="entry name" value="SIGMA54_INTERACT_4"/>
    <property type="match status" value="1"/>
</dbReference>